<dbReference type="PROSITE" id="PS51257">
    <property type="entry name" value="PROKAR_LIPOPROTEIN"/>
    <property type="match status" value="1"/>
</dbReference>
<keyword evidence="4" id="KW-1185">Reference proteome</keyword>
<reference evidence="3 4" key="1">
    <citation type="journal article" date="2010" name="J. Bacteriol.">
        <title>Genome sequences of Pelagibaca bermudensis HTCC2601T and Maritimibacter alkaliphilus HTCC2654T, the type strains of two marine Roseobacter genera.</title>
        <authorList>
            <person name="Thrash J.C."/>
            <person name="Cho J.C."/>
            <person name="Ferriera S."/>
            <person name="Johnson J."/>
            <person name="Vergin K.L."/>
            <person name="Giovannoni S.J."/>
        </authorList>
    </citation>
    <scope>NUCLEOTIDE SEQUENCE [LARGE SCALE GENOMIC DNA]</scope>
    <source>
        <strain evidence="4">DSM 26914 / JCM 13377 / KCTC 12554 / HTCC2601</strain>
    </source>
</reference>
<dbReference type="InterPro" id="IPR009576">
    <property type="entry name" value="Biofilm_formation_YgiB"/>
</dbReference>
<dbReference type="HOGENOM" id="CLU_095624_0_1_5"/>
<dbReference type="RefSeq" id="WP_007802807.1">
    <property type="nucleotide sequence ID" value="NZ_DS022277.1"/>
</dbReference>
<dbReference type="eggNOG" id="COG5463">
    <property type="taxonomic scope" value="Bacteria"/>
</dbReference>
<feature type="signal peptide" evidence="2">
    <location>
        <begin position="1"/>
        <end position="21"/>
    </location>
</feature>
<sequence length="194" mass="19770">MTKRSRTAALAIVGAASFALAGCREEPVEAQAFPDLESCRSAVGPTSLFSEQDCTNAFAEAETLHAETAPRYDSLAVCEEQYGEGNCGSEAQATGGGSGSIFMPLLAGYLIGNMLGGQRGLAAQPMYRNANGRFTTPAGGTTYANNTGRANLNPSTFNKAPVTAGKPPLTRATAASRGGFGGSKTGSGLRSFGG</sequence>
<dbReference type="Proteomes" id="UP000006230">
    <property type="component" value="Unassembled WGS sequence"/>
</dbReference>
<evidence type="ECO:0000313" key="4">
    <source>
        <dbReference type="Proteomes" id="UP000006230"/>
    </source>
</evidence>
<evidence type="ECO:0000256" key="1">
    <source>
        <dbReference type="SAM" id="MobiDB-lite"/>
    </source>
</evidence>
<evidence type="ECO:0000256" key="2">
    <source>
        <dbReference type="SAM" id="SignalP"/>
    </source>
</evidence>
<evidence type="ECO:0000313" key="3">
    <source>
        <dbReference type="EMBL" id="EAU45018.1"/>
    </source>
</evidence>
<dbReference type="AlphaFoldDB" id="Q0FLF6"/>
<protein>
    <recommendedName>
        <fullName evidence="5">Lipoprotein</fullName>
    </recommendedName>
</protein>
<dbReference type="EMBL" id="AATQ01000033">
    <property type="protein sequence ID" value="EAU45018.1"/>
    <property type="molecule type" value="Genomic_DNA"/>
</dbReference>
<comment type="caution">
    <text evidence="3">The sequence shown here is derived from an EMBL/GenBank/DDBJ whole genome shotgun (WGS) entry which is preliminary data.</text>
</comment>
<feature type="chain" id="PRO_5004171980" description="Lipoprotein" evidence="2">
    <location>
        <begin position="22"/>
        <end position="194"/>
    </location>
</feature>
<proteinExistence type="predicted"/>
<gene>
    <name evidence="3" type="ORF">R2601_05338</name>
</gene>
<keyword evidence="2" id="KW-0732">Signal</keyword>
<dbReference type="STRING" id="314265.R2601_05338"/>
<evidence type="ECO:0008006" key="5">
    <source>
        <dbReference type="Google" id="ProtNLM"/>
    </source>
</evidence>
<dbReference type="OrthoDB" id="8160435at2"/>
<name>Q0FLF6_SALBH</name>
<accession>Q0FLF6</accession>
<feature type="region of interest" description="Disordered" evidence="1">
    <location>
        <begin position="158"/>
        <end position="194"/>
    </location>
</feature>
<organism evidence="3 4">
    <name type="scientific">Salipiger bermudensis (strain DSM 26914 / JCM 13377 / KCTC 12554 / HTCC2601)</name>
    <name type="common">Pelagibaca bermudensis</name>
    <dbReference type="NCBI Taxonomy" id="314265"/>
    <lineage>
        <taxon>Bacteria</taxon>
        <taxon>Pseudomonadati</taxon>
        <taxon>Pseudomonadota</taxon>
        <taxon>Alphaproteobacteria</taxon>
        <taxon>Rhodobacterales</taxon>
        <taxon>Roseobacteraceae</taxon>
        <taxon>Salipiger</taxon>
    </lineage>
</organism>
<dbReference type="Pfam" id="PF06693">
    <property type="entry name" value="DUF1190"/>
    <property type="match status" value="1"/>
</dbReference>
<feature type="compositionally biased region" description="Gly residues" evidence="1">
    <location>
        <begin position="178"/>
        <end position="194"/>
    </location>
</feature>